<dbReference type="Pfam" id="PF13041">
    <property type="entry name" value="PPR_2"/>
    <property type="match status" value="2"/>
</dbReference>
<dbReference type="Pfam" id="PF01535">
    <property type="entry name" value="PPR"/>
    <property type="match status" value="1"/>
</dbReference>
<organism evidence="3">
    <name type="scientific">Salvia splendens</name>
    <name type="common">Scarlet sage</name>
    <dbReference type="NCBI Taxonomy" id="180675"/>
    <lineage>
        <taxon>Eukaryota</taxon>
        <taxon>Viridiplantae</taxon>
        <taxon>Streptophyta</taxon>
        <taxon>Embryophyta</taxon>
        <taxon>Tracheophyta</taxon>
        <taxon>Spermatophyta</taxon>
        <taxon>Magnoliopsida</taxon>
        <taxon>eudicotyledons</taxon>
        <taxon>Gunneridae</taxon>
        <taxon>Pentapetalae</taxon>
        <taxon>asterids</taxon>
        <taxon>lamiids</taxon>
        <taxon>Lamiales</taxon>
        <taxon>Lamiaceae</taxon>
        <taxon>Nepetoideae</taxon>
        <taxon>Mentheae</taxon>
        <taxon>Salviinae</taxon>
        <taxon>Salvia</taxon>
        <taxon>Salvia subgen. Calosphace</taxon>
        <taxon>core Calosphace</taxon>
    </lineage>
</organism>
<name>A0A8X8YX45_SALSN</name>
<dbReference type="InterPro" id="IPR002885">
    <property type="entry name" value="PPR_rpt"/>
</dbReference>
<evidence type="ECO:0000256" key="2">
    <source>
        <dbReference type="PROSITE-ProRule" id="PRU00708"/>
    </source>
</evidence>
<proteinExistence type="predicted"/>
<sequence>MSLRLALRRARHLSTAAAEAETTAAKIVNISGAKKRLRKVYDPDEALKVYSSFSAADDASAPPASARHIQELAVRRLAKSRRFSDIEAFLESNKSKPQITEEPFVSSLIKSYGVAGMIDNALATYNQMADFGTPRSTLSFNALLLACINSKAYDRVPIFFNAFSEKFGLVPDKFSYGMLIKAHCEMESPEKAKETLSEMEKKGVEVGAVSFSTVLHALYKIGRVDEAEAFWNEMVKEKGIKLDAGSYNVRLSHIRDNPESLKALIEEMQNEGINPDPISYNYLITSYCVNGMMNEAEKVYADLLQAKGVRPNAATYRTMVFHSCKEGRYVKAYRIFKLSVKVGKIPDFNTLKYLVKGLTEKRRMVEAKAMVRTMNKKFPPDLLKAWEKLADELGLTRDGTEEAGASKVEKAEVDASKVEKVGADSGVESEKAST</sequence>
<dbReference type="AlphaFoldDB" id="A0A8X8YX45"/>
<feature type="repeat" description="PPR" evidence="2">
    <location>
        <begin position="276"/>
        <end position="311"/>
    </location>
</feature>
<protein>
    <recommendedName>
        <fullName evidence="5">Pentatricopeptide repeat domain-containing protein 1</fullName>
    </recommendedName>
</protein>
<reference evidence="3" key="1">
    <citation type="submission" date="2018-01" db="EMBL/GenBank/DDBJ databases">
        <authorList>
            <person name="Mao J.F."/>
        </authorList>
    </citation>
    <scope>NUCLEOTIDE SEQUENCE</scope>
    <source>
        <strain evidence="3">Huo1</strain>
        <tissue evidence="3">Leaf</tissue>
    </source>
</reference>
<evidence type="ECO:0000256" key="1">
    <source>
        <dbReference type="ARBA" id="ARBA00022737"/>
    </source>
</evidence>
<reference evidence="3" key="2">
    <citation type="submission" date="2020-08" db="EMBL/GenBank/DDBJ databases">
        <title>Plant Genome Project.</title>
        <authorList>
            <person name="Zhang R.-G."/>
        </authorList>
    </citation>
    <scope>NUCLEOTIDE SEQUENCE</scope>
    <source>
        <strain evidence="3">Huo1</strain>
        <tissue evidence="3">Leaf</tissue>
    </source>
</reference>
<dbReference type="PROSITE" id="PS51375">
    <property type="entry name" value="PPR"/>
    <property type="match status" value="4"/>
</dbReference>
<evidence type="ECO:0000313" key="3">
    <source>
        <dbReference type="EMBL" id="KAG6383773.1"/>
    </source>
</evidence>
<dbReference type="Gene3D" id="1.25.40.10">
    <property type="entry name" value="Tetratricopeptide repeat domain"/>
    <property type="match status" value="3"/>
</dbReference>
<feature type="repeat" description="PPR" evidence="2">
    <location>
        <begin position="312"/>
        <end position="346"/>
    </location>
</feature>
<dbReference type="OrthoDB" id="185373at2759"/>
<keyword evidence="4" id="KW-1185">Reference proteome</keyword>
<comment type="caution">
    <text evidence="3">The sequence shown here is derived from an EMBL/GenBank/DDBJ whole genome shotgun (WGS) entry which is preliminary data.</text>
</comment>
<dbReference type="PANTHER" id="PTHR47931">
    <property type="entry name" value="OS01G0228400 PROTEIN"/>
    <property type="match status" value="1"/>
</dbReference>
<dbReference type="EMBL" id="PNBA02000403">
    <property type="protein sequence ID" value="KAG6383773.1"/>
    <property type="molecule type" value="Genomic_DNA"/>
</dbReference>
<evidence type="ECO:0000313" key="4">
    <source>
        <dbReference type="Proteomes" id="UP000298416"/>
    </source>
</evidence>
<evidence type="ECO:0008006" key="5">
    <source>
        <dbReference type="Google" id="ProtNLM"/>
    </source>
</evidence>
<dbReference type="NCBIfam" id="TIGR00756">
    <property type="entry name" value="PPR"/>
    <property type="match status" value="3"/>
</dbReference>
<accession>A0A8X8YX45</accession>
<feature type="repeat" description="PPR" evidence="2">
    <location>
        <begin position="172"/>
        <end position="206"/>
    </location>
</feature>
<keyword evidence="1" id="KW-0677">Repeat</keyword>
<dbReference type="PANTHER" id="PTHR47931:SF3">
    <property type="entry name" value="PENTATRICOPEPTIDE REPEAT-CONTAINING PROTEIN, MITOCHONDRIAL"/>
    <property type="match status" value="1"/>
</dbReference>
<dbReference type="Proteomes" id="UP000298416">
    <property type="component" value="Unassembled WGS sequence"/>
</dbReference>
<dbReference type="InterPro" id="IPR011990">
    <property type="entry name" value="TPR-like_helical_dom_sf"/>
</dbReference>
<gene>
    <name evidence="3" type="ORF">SASPL_156466</name>
</gene>
<feature type="repeat" description="PPR" evidence="2">
    <location>
        <begin position="207"/>
        <end position="242"/>
    </location>
</feature>